<evidence type="ECO:0000256" key="3">
    <source>
        <dbReference type="ARBA" id="ARBA00022473"/>
    </source>
</evidence>
<evidence type="ECO:0000256" key="5">
    <source>
        <dbReference type="ARBA" id="ARBA00022989"/>
    </source>
</evidence>
<keyword evidence="7" id="KW-0675">Receptor</keyword>
<name>A0A4U5P9G7_STECR</name>
<dbReference type="OrthoDB" id="5791192at2759"/>
<accession>A0A4U5P9G7</accession>
<dbReference type="PANTHER" id="PTHR11309">
    <property type="entry name" value="FRIZZLED"/>
    <property type="match status" value="1"/>
</dbReference>
<comment type="caution">
    <text evidence="10">The sequence shown here is derived from an EMBL/GenBank/DDBJ whole genome shotgun (WGS) entry which is preliminary data.</text>
</comment>
<dbReference type="GO" id="GO:0060070">
    <property type="term" value="P:canonical Wnt signaling pathway"/>
    <property type="evidence" value="ECO:0007669"/>
    <property type="project" value="TreeGrafter"/>
</dbReference>
<dbReference type="Pfam" id="PF01534">
    <property type="entry name" value="Frizzled"/>
    <property type="match status" value="1"/>
</dbReference>
<evidence type="ECO:0000256" key="2">
    <source>
        <dbReference type="ARBA" id="ARBA00008077"/>
    </source>
</evidence>
<dbReference type="PRINTS" id="PR00489">
    <property type="entry name" value="FRIZZLED"/>
</dbReference>
<feature type="transmembrane region" description="Helical" evidence="8">
    <location>
        <begin position="6"/>
        <end position="29"/>
    </location>
</feature>
<evidence type="ECO:0000256" key="6">
    <source>
        <dbReference type="ARBA" id="ARBA00023136"/>
    </source>
</evidence>
<dbReference type="Gene3D" id="1.20.1070.10">
    <property type="entry name" value="Rhodopsin 7-helix transmembrane proteins"/>
    <property type="match status" value="1"/>
</dbReference>
<dbReference type="GO" id="GO:0042813">
    <property type="term" value="F:Wnt receptor activity"/>
    <property type="evidence" value="ECO:0007669"/>
    <property type="project" value="TreeGrafter"/>
</dbReference>
<feature type="transmembrane region" description="Helical" evidence="8">
    <location>
        <begin position="206"/>
        <end position="225"/>
    </location>
</feature>
<feature type="transmembrane region" description="Helical" evidence="8">
    <location>
        <begin position="41"/>
        <end position="62"/>
    </location>
</feature>
<evidence type="ECO:0000259" key="9">
    <source>
        <dbReference type="PROSITE" id="PS50261"/>
    </source>
</evidence>
<reference evidence="10 11" key="2">
    <citation type="journal article" date="2019" name="G3 (Bethesda)">
        <title>Hybrid Assembly of the Genome of the Entomopathogenic Nematode Steinernema carpocapsae Identifies the X-Chromosome.</title>
        <authorList>
            <person name="Serra L."/>
            <person name="Macchietto M."/>
            <person name="Macias-Munoz A."/>
            <person name="McGill C.J."/>
            <person name="Rodriguez I.M."/>
            <person name="Rodriguez B."/>
            <person name="Murad R."/>
            <person name="Mortazavi A."/>
        </authorList>
    </citation>
    <scope>NUCLEOTIDE SEQUENCE [LARGE SCALE GENOMIC DNA]</scope>
    <source>
        <strain evidence="10 11">ALL</strain>
    </source>
</reference>
<dbReference type="SMART" id="SM01330">
    <property type="entry name" value="Frizzled"/>
    <property type="match status" value="1"/>
</dbReference>
<dbReference type="AlphaFoldDB" id="A0A4U5P9G7"/>
<evidence type="ECO:0000313" key="10">
    <source>
        <dbReference type="EMBL" id="TKR92534.1"/>
    </source>
</evidence>
<gene>
    <name evidence="10" type="ORF">L596_007170</name>
</gene>
<keyword evidence="5 8" id="KW-1133">Transmembrane helix</keyword>
<dbReference type="GO" id="GO:0017147">
    <property type="term" value="F:Wnt-protein binding"/>
    <property type="evidence" value="ECO:0007669"/>
    <property type="project" value="TreeGrafter"/>
</dbReference>
<feature type="domain" description="G-protein coupled receptors family 2 profile 2" evidence="9">
    <location>
        <begin position="1"/>
        <end position="232"/>
    </location>
</feature>
<evidence type="ECO:0000313" key="11">
    <source>
        <dbReference type="Proteomes" id="UP000298663"/>
    </source>
</evidence>
<dbReference type="InterPro" id="IPR015526">
    <property type="entry name" value="Frizzled/SFRP"/>
</dbReference>
<dbReference type="InterPro" id="IPR000539">
    <property type="entry name" value="Frizzled/Smoothened_7TM"/>
</dbReference>
<feature type="transmembrane region" description="Helical" evidence="8">
    <location>
        <begin position="82"/>
        <end position="110"/>
    </location>
</feature>
<feature type="transmembrane region" description="Helical" evidence="8">
    <location>
        <begin position="138"/>
        <end position="159"/>
    </location>
</feature>
<organism evidence="10 11">
    <name type="scientific">Steinernema carpocapsae</name>
    <name type="common">Entomopathogenic nematode</name>
    <dbReference type="NCBI Taxonomy" id="34508"/>
    <lineage>
        <taxon>Eukaryota</taxon>
        <taxon>Metazoa</taxon>
        <taxon>Ecdysozoa</taxon>
        <taxon>Nematoda</taxon>
        <taxon>Chromadorea</taxon>
        <taxon>Rhabditida</taxon>
        <taxon>Tylenchina</taxon>
        <taxon>Panagrolaimomorpha</taxon>
        <taxon>Strongyloidoidea</taxon>
        <taxon>Steinernematidae</taxon>
        <taxon>Steinernema</taxon>
    </lineage>
</organism>
<dbReference type="Proteomes" id="UP000298663">
    <property type="component" value="Unassembled WGS sequence"/>
</dbReference>
<comment type="similarity">
    <text evidence="2">Belongs to the G-protein coupled receptor Fz/Smo family.</text>
</comment>
<keyword evidence="4 8" id="KW-0812">Transmembrane</keyword>
<sequence>MAIVHYYFSISSQVWWVVLCFTWFLAAFLKWAPESIEALSTYFHVAGWGFPTLFTLGVLVTNQVDGDVFTGICSVGNLRPDALFHFVFLPHVISLGIGIVLFAVGFVSMFRIRKYIYNVKHNGIEQNVRKLEKLMMRLSLFAVCYMIPAIVYAICLFLQTQYADAWLTNWYSIRCNRPDRLSFGFTQNRDQCPIDMDSMKPEKALFFFRYLSQLVIGIMCAFWICSPKTYGSYAQAYARIVHGRSPVRTNVH</sequence>
<dbReference type="PANTHER" id="PTHR11309:SF47">
    <property type="entry name" value="FRIZZLED"/>
    <property type="match status" value="1"/>
</dbReference>
<dbReference type="GO" id="GO:0035567">
    <property type="term" value="P:non-canonical Wnt signaling pathway"/>
    <property type="evidence" value="ECO:0007669"/>
    <property type="project" value="TreeGrafter"/>
</dbReference>
<protein>
    <recommendedName>
        <fullName evidence="9">G-protein coupled receptors family 2 profile 2 domain-containing protein</fullName>
    </recommendedName>
</protein>
<dbReference type="InterPro" id="IPR017981">
    <property type="entry name" value="GPCR_2-like_7TM"/>
</dbReference>
<comment type="subcellular location">
    <subcellularLocation>
        <location evidence="1">Membrane</location>
        <topology evidence="1">Multi-pass membrane protein</topology>
    </subcellularLocation>
</comment>
<dbReference type="GO" id="GO:0005886">
    <property type="term" value="C:plasma membrane"/>
    <property type="evidence" value="ECO:0007669"/>
    <property type="project" value="TreeGrafter"/>
</dbReference>
<keyword evidence="6 8" id="KW-0472">Membrane</keyword>
<keyword evidence="3" id="KW-0217">Developmental protein</keyword>
<dbReference type="STRING" id="34508.A0A4U5P9G7"/>
<proteinExistence type="inferred from homology"/>
<evidence type="ECO:0000256" key="4">
    <source>
        <dbReference type="ARBA" id="ARBA00022692"/>
    </source>
</evidence>
<keyword evidence="11" id="KW-1185">Reference proteome</keyword>
<dbReference type="EMBL" id="AZBU02000002">
    <property type="protein sequence ID" value="TKR92534.1"/>
    <property type="molecule type" value="Genomic_DNA"/>
</dbReference>
<evidence type="ECO:0000256" key="8">
    <source>
        <dbReference type="SAM" id="Phobius"/>
    </source>
</evidence>
<evidence type="ECO:0000256" key="1">
    <source>
        <dbReference type="ARBA" id="ARBA00004141"/>
    </source>
</evidence>
<reference evidence="10 11" key="1">
    <citation type="journal article" date="2015" name="Genome Biol.">
        <title>Comparative genomics of Steinernema reveals deeply conserved gene regulatory networks.</title>
        <authorList>
            <person name="Dillman A.R."/>
            <person name="Macchietto M."/>
            <person name="Porter C.F."/>
            <person name="Rogers A."/>
            <person name="Williams B."/>
            <person name="Antoshechkin I."/>
            <person name="Lee M.M."/>
            <person name="Goodwin Z."/>
            <person name="Lu X."/>
            <person name="Lewis E.E."/>
            <person name="Goodrich-Blair H."/>
            <person name="Stock S.P."/>
            <person name="Adams B.J."/>
            <person name="Sternberg P.W."/>
            <person name="Mortazavi A."/>
        </authorList>
    </citation>
    <scope>NUCLEOTIDE SEQUENCE [LARGE SCALE GENOMIC DNA]</scope>
    <source>
        <strain evidence="10 11">ALL</strain>
    </source>
</reference>
<dbReference type="PROSITE" id="PS50261">
    <property type="entry name" value="G_PROTEIN_RECEP_F2_4"/>
    <property type="match status" value="1"/>
</dbReference>
<evidence type="ECO:0000256" key="7">
    <source>
        <dbReference type="ARBA" id="ARBA00023170"/>
    </source>
</evidence>